<evidence type="ECO:0000313" key="5">
    <source>
        <dbReference type="EMBL" id="SHM14040.1"/>
    </source>
</evidence>
<name>A0A1M7GCM3_9HYPH</name>
<feature type="domain" description="Prokaryotic-type class I peptide chain release factors" evidence="4">
    <location>
        <begin position="111"/>
        <end position="200"/>
    </location>
</feature>
<accession>A0A1M7GCM3</accession>
<organism evidence="5 6">
    <name type="scientific">Roseibium suaedae</name>
    <dbReference type="NCBI Taxonomy" id="735517"/>
    <lineage>
        <taxon>Bacteria</taxon>
        <taxon>Pseudomonadati</taxon>
        <taxon>Pseudomonadota</taxon>
        <taxon>Alphaproteobacteria</taxon>
        <taxon>Hyphomicrobiales</taxon>
        <taxon>Stappiaceae</taxon>
        <taxon>Roseibium</taxon>
    </lineage>
</organism>
<keyword evidence="6" id="KW-1185">Reference proteome</keyword>
<dbReference type="Gene3D" id="3.30.70.1660">
    <property type="match status" value="1"/>
</dbReference>
<dbReference type="PANTHER" id="PTHR43804:SF7">
    <property type="entry name" value="LD18447P"/>
    <property type="match status" value="1"/>
</dbReference>
<keyword evidence="2" id="KW-0488">Methylation</keyword>
<dbReference type="PANTHER" id="PTHR43804">
    <property type="entry name" value="LD18447P"/>
    <property type="match status" value="1"/>
</dbReference>
<gene>
    <name evidence="5" type="ORF">SAMN05444272_1883</name>
</gene>
<dbReference type="GO" id="GO:0003747">
    <property type="term" value="F:translation release factor activity"/>
    <property type="evidence" value="ECO:0007669"/>
    <property type="project" value="InterPro"/>
</dbReference>
<evidence type="ECO:0000256" key="1">
    <source>
        <dbReference type="ARBA" id="ARBA00010835"/>
    </source>
</evidence>
<dbReference type="NCBIfam" id="TIGR03072">
    <property type="entry name" value="release_prfH"/>
    <property type="match status" value="1"/>
</dbReference>
<dbReference type="InterPro" id="IPR017509">
    <property type="entry name" value="PrfH"/>
</dbReference>
<dbReference type="Proteomes" id="UP000186002">
    <property type="component" value="Unassembled WGS sequence"/>
</dbReference>
<dbReference type="InterPro" id="IPR045853">
    <property type="entry name" value="Pep_chain_release_fac_I_sf"/>
</dbReference>
<feature type="compositionally biased region" description="Basic and acidic residues" evidence="3">
    <location>
        <begin position="205"/>
        <end position="214"/>
    </location>
</feature>
<reference evidence="5 6" key="1">
    <citation type="submission" date="2016-11" db="EMBL/GenBank/DDBJ databases">
        <authorList>
            <person name="Jaros S."/>
            <person name="Januszkiewicz K."/>
            <person name="Wedrychowicz H."/>
        </authorList>
    </citation>
    <scope>NUCLEOTIDE SEQUENCE [LARGE SCALE GENOMIC DNA]</scope>
    <source>
        <strain evidence="5 6">DSM 22153</strain>
    </source>
</reference>
<dbReference type="OrthoDB" id="9815709at2"/>
<feature type="region of interest" description="Disordered" evidence="3">
    <location>
        <begin position="180"/>
        <end position="214"/>
    </location>
</feature>
<dbReference type="InterPro" id="IPR000352">
    <property type="entry name" value="Pep_chain_release_fac_I"/>
</dbReference>
<dbReference type="AlphaFoldDB" id="A0A1M7GCM3"/>
<protein>
    <submittedName>
        <fullName evidence="5">Peptide chain release factor</fullName>
    </submittedName>
</protein>
<dbReference type="EMBL" id="FRBW01000002">
    <property type="protein sequence ID" value="SHM14040.1"/>
    <property type="molecule type" value="Genomic_DNA"/>
</dbReference>
<evidence type="ECO:0000256" key="2">
    <source>
        <dbReference type="ARBA" id="ARBA00022481"/>
    </source>
</evidence>
<comment type="similarity">
    <text evidence="1">Belongs to the prokaryotic/mitochondrial release factor family.</text>
</comment>
<dbReference type="STRING" id="735517.SAMN05444272_1883"/>
<dbReference type="SUPFAM" id="SSF75620">
    <property type="entry name" value="Release factor"/>
    <property type="match status" value="1"/>
</dbReference>
<sequence>MSDVQTQYLLVSSGDGPQECRRAVALVIAQIRKEAASNGLKADAELSGDNGSEHCPPSALITLTGNGAEALAGRWTGTVQWTCQSPFRPHHKRRNWFVGVFKVSISENAPINLAEQNLKIETFRSGGPGGQHQNTTDSGVRITHLPSRISAVSTDERSQHRNKQVALERLLAKSILKQQETKMREQSSQNLLHKQLERGNPVRTFKGERFQEAK</sequence>
<proteinExistence type="inferred from homology"/>
<dbReference type="RefSeq" id="WP_073012225.1">
    <property type="nucleotide sequence ID" value="NZ_FRBW01000002.1"/>
</dbReference>
<evidence type="ECO:0000256" key="3">
    <source>
        <dbReference type="SAM" id="MobiDB-lite"/>
    </source>
</evidence>
<evidence type="ECO:0000313" key="6">
    <source>
        <dbReference type="Proteomes" id="UP000186002"/>
    </source>
</evidence>
<dbReference type="InterPro" id="IPR050057">
    <property type="entry name" value="Prokaryotic/Mito_RF"/>
</dbReference>
<evidence type="ECO:0000259" key="4">
    <source>
        <dbReference type="Pfam" id="PF00472"/>
    </source>
</evidence>
<dbReference type="Gene3D" id="3.30.160.20">
    <property type="match status" value="1"/>
</dbReference>
<dbReference type="Pfam" id="PF00472">
    <property type="entry name" value="RF-1"/>
    <property type="match status" value="1"/>
</dbReference>